<evidence type="ECO:0000256" key="14">
    <source>
        <dbReference type="RuleBase" id="RU364006"/>
    </source>
</evidence>
<comment type="similarity">
    <text evidence="3 14">Belongs to the cytidine and deoxycytidylate deaminase family.</text>
</comment>
<dbReference type="Proteomes" id="UP000001551">
    <property type="component" value="Chromosome"/>
</dbReference>
<feature type="domain" description="CMP/dCMP-type deaminase" evidence="15">
    <location>
        <begin position="6"/>
        <end position="131"/>
    </location>
</feature>
<evidence type="ECO:0000313" key="16">
    <source>
        <dbReference type="EMBL" id="ADU27173.1"/>
    </source>
</evidence>
<dbReference type="STRING" id="663278.Ethha_1638"/>
<evidence type="ECO:0000256" key="8">
    <source>
        <dbReference type="ARBA" id="ARBA00022833"/>
    </source>
</evidence>
<dbReference type="GO" id="GO:0005829">
    <property type="term" value="C:cytosol"/>
    <property type="evidence" value="ECO:0007669"/>
    <property type="project" value="TreeGrafter"/>
</dbReference>
<comment type="cofactor">
    <cofactor evidence="1 13 14">
        <name>Zn(2+)</name>
        <dbReference type="ChEBI" id="CHEBI:29105"/>
    </cofactor>
</comment>
<evidence type="ECO:0000256" key="3">
    <source>
        <dbReference type="ARBA" id="ARBA00006576"/>
    </source>
</evidence>
<dbReference type="KEGG" id="eha:Ethha_1638"/>
<keyword evidence="7 14" id="KW-0378">Hydrolase</keyword>
<keyword evidence="8 13" id="KW-0862">Zinc</keyword>
<dbReference type="GO" id="GO:0008270">
    <property type="term" value="F:zinc ion binding"/>
    <property type="evidence" value="ECO:0007669"/>
    <property type="project" value="UniProtKB-UniRule"/>
</dbReference>
<comment type="catalytic activity">
    <reaction evidence="10 14">
        <text>2'-deoxycytidine + H2O + H(+) = 2'-deoxyuridine + NH4(+)</text>
        <dbReference type="Rhea" id="RHEA:13433"/>
        <dbReference type="ChEBI" id="CHEBI:15377"/>
        <dbReference type="ChEBI" id="CHEBI:15378"/>
        <dbReference type="ChEBI" id="CHEBI:15698"/>
        <dbReference type="ChEBI" id="CHEBI:16450"/>
        <dbReference type="ChEBI" id="CHEBI:28938"/>
        <dbReference type="EC" id="3.5.4.5"/>
    </reaction>
</comment>
<sequence length="137" mass="14676">MTEEERVILALVARARAVRENAYAPYSHFRVGAALLTRSGYVYTGCNVENVSFGATVCAERAAVFAAVAAGERDFVALALAAGEDVTPCGICRQVLAEFSSDGSLPIYCAGPEEVRTFTLAELLPQAFDSFRAEETE</sequence>
<evidence type="ECO:0000256" key="6">
    <source>
        <dbReference type="ARBA" id="ARBA00022723"/>
    </source>
</evidence>
<dbReference type="PANTHER" id="PTHR11644">
    <property type="entry name" value="CYTIDINE DEAMINASE"/>
    <property type="match status" value="1"/>
</dbReference>
<accession>E6U8T8</accession>
<evidence type="ECO:0000256" key="4">
    <source>
        <dbReference type="ARBA" id="ARBA00012783"/>
    </source>
</evidence>
<evidence type="ECO:0000256" key="1">
    <source>
        <dbReference type="ARBA" id="ARBA00001947"/>
    </source>
</evidence>
<organism evidence="16 17">
    <name type="scientific">Ethanoligenens harbinense (strain DSM 18485 / JCM 12961 / CGMCC 1.5033 / YUAN-3)</name>
    <dbReference type="NCBI Taxonomy" id="663278"/>
    <lineage>
        <taxon>Bacteria</taxon>
        <taxon>Bacillati</taxon>
        <taxon>Bacillota</taxon>
        <taxon>Clostridia</taxon>
        <taxon>Eubacteriales</taxon>
        <taxon>Oscillospiraceae</taxon>
        <taxon>Ethanoligenens</taxon>
    </lineage>
</organism>
<dbReference type="NCBIfam" id="NF004064">
    <property type="entry name" value="PRK05578.1"/>
    <property type="match status" value="1"/>
</dbReference>
<dbReference type="InterPro" id="IPR002125">
    <property type="entry name" value="CMP_dCMP_dom"/>
</dbReference>
<evidence type="ECO:0000256" key="12">
    <source>
        <dbReference type="PIRSR" id="PIRSR606262-1"/>
    </source>
</evidence>
<dbReference type="GO" id="GO:0072527">
    <property type="term" value="P:pyrimidine-containing compound metabolic process"/>
    <property type="evidence" value="ECO:0007669"/>
    <property type="project" value="UniProtKB-ARBA"/>
</dbReference>
<dbReference type="PROSITE" id="PS00903">
    <property type="entry name" value="CYT_DCMP_DEAMINASES_1"/>
    <property type="match status" value="1"/>
</dbReference>
<comment type="function">
    <text evidence="2 14">This enzyme scavenges exogenous and endogenous cytidine and 2'-deoxycytidine for UMP synthesis.</text>
</comment>
<proteinExistence type="inferred from homology"/>
<evidence type="ECO:0000256" key="11">
    <source>
        <dbReference type="ARBA" id="ARBA00049558"/>
    </source>
</evidence>
<dbReference type="GO" id="GO:0055086">
    <property type="term" value="P:nucleobase-containing small molecule metabolic process"/>
    <property type="evidence" value="ECO:0007669"/>
    <property type="project" value="UniProtKB-ARBA"/>
</dbReference>
<evidence type="ECO:0000259" key="15">
    <source>
        <dbReference type="PROSITE" id="PS51747"/>
    </source>
</evidence>
<dbReference type="RefSeq" id="WP_013485528.1">
    <property type="nucleotide sequence ID" value="NC_014828.1"/>
</dbReference>
<dbReference type="AlphaFoldDB" id="E6U8T8"/>
<dbReference type="Gene3D" id="3.40.140.10">
    <property type="entry name" value="Cytidine Deaminase, domain 2"/>
    <property type="match status" value="1"/>
</dbReference>
<dbReference type="PANTHER" id="PTHR11644:SF2">
    <property type="entry name" value="CYTIDINE DEAMINASE"/>
    <property type="match status" value="1"/>
</dbReference>
<dbReference type="HOGENOM" id="CLU_097262_4_1_9"/>
<gene>
    <name evidence="16" type="ordered locus">Ethha_1638</name>
</gene>
<dbReference type="GO" id="GO:0004126">
    <property type="term" value="F:cytidine deaminase activity"/>
    <property type="evidence" value="ECO:0007669"/>
    <property type="project" value="UniProtKB-UniRule"/>
</dbReference>
<evidence type="ECO:0000256" key="9">
    <source>
        <dbReference type="ARBA" id="ARBA00032005"/>
    </source>
</evidence>
<name>E6U8T8_ETHHY</name>
<dbReference type="NCBIfam" id="TIGR01354">
    <property type="entry name" value="cyt_deam_tetra"/>
    <property type="match status" value="1"/>
</dbReference>
<feature type="active site" description="Proton donor" evidence="12">
    <location>
        <position position="60"/>
    </location>
</feature>
<evidence type="ECO:0000313" key="17">
    <source>
        <dbReference type="Proteomes" id="UP000001551"/>
    </source>
</evidence>
<feature type="binding site" evidence="13">
    <location>
        <position position="89"/>
    </location>
    <ligand>
        <name>Zn(2+)</name>
        <dbReference type="ChEBI" id="CHEBI:29105"/>
        <note>catalytic</note>
    </ligand>
</feature>
<evidence type="ECO:0000256" key="2">
    <source>
        <dbReference type="ARBA" id="ARBA00003949"/>
    </source>
</evidence>
<dbReference type="SUPFAM" id="SSF53927">
    <property type="entry name" value="Cytidine deaminase-like"/>
    <property type="match status" value="1"/>
</dbReference>
<dbReference type="FunFam" id="3.40.140.10:FF:000008">
    <property type="entry name" value="Cytidine deaminase"/>
    <property type="match status" value="1"/>
</dbReference>
<evidence type="ECO:0000256" key="13">
    <source>
        <dbReference type="PIRSR" id="PIRSR606262-3"/>
    </source>
</evidence>
<dbReference type="EC" id="3.5.4.5" evidence="4 14"/>
<dbReference type="InterPro" id="IPR016193">
    <property type="entry name" value="Cytidine_deaminase-like"/>
</dbReference>
<dbReference type="InterPro" id="IPR016192">
    <property type="entry name" value="APOBEC/CMP_deaminase_Zn-bd"/>
</dbReference>
<dbReference type="EMBL" id="CP002400">
    <property type="protein sequence ID" value="ADU27173.1"/>
    <property type="molecule type" value="Genomic_DNA"/>
</dbReference>
<keyword evidence="17" id="KW-1185">Reference proteome</keyword>
<feature type="binding site" evidence="13">
    <location>
        <position position="92"/>
    </location>
    <ligand>
        <name>Zn(2+)</name>
        <dbReference type="ChEBI" id="CHEBI:29105"/>
        <note>catalytic</note>
    </ligand>
</feature>
<comment type="catalytic activity">
    <reaction evidence="11 14">
        <text>cytidine + H2O + H(+) = uridine + NH4(+)</text>
        <dbReference type="Rhea" id="RHEA:16069"/>
        <dbReference type="ChEBI" id="CHEBI:15377"/>
        <dbReference type="ChEBI" id="CHEBI:15378"/>
        <dbReference type="ChEBI" id="CHEBI:16704"/>
        <dbReference type="ChEBI" id="CHEBI:17562"/>
        <dbReference type="ChEBI" id="CHEBI:28938"/>
        <dbReference type="EC" id="3.5.4.5"/>
    </reaction>
</comment>
<evidence type="ECO:0000256" key="5">
    <source>
        <dbReference type="ARBA" id="ARBA00018266"/>
    </source>
</evidence>
<dbReference type="InterPro" id="IPR006262">
    <property type="entry name" value="Cyt_deam_tetra"/>
</dbReference>
<dbReference type="GO" id="GO:0042802">
    <property type="term" value="F:identical protein binding"/>
    <property type="evidence" value="ECO:0007669"/>
    <property type="project" value="UniProtKB-ARBA"/>
</dbReference>
<dbReference type="eggNOG" id="COG0295">
    <property type="taxonomic scope" value="Bacteria"/>
</dbReference>
<evidence type="ECO:0000256" key="10">
    <source>
        <dbReference type="ARBA" id="ARBA00049252"/>
    </source>
</evidence>
<dbReference type="InterPro" id="IPR050202">
    <property type="entry name" value="Cyt/Deoxycyt_deaminase"/>
</dbReference>
<dbReference type="PROSITE" id="PS51747">
    <property type="entry name" value="CYT_DCMP_DEAMINASES_2"/>
    <property type="match status" value="1"/>
</dbReference>
<protein>
    <recommendedName>
        <fullName evidence="5 14">Cytidine deaminase</fullName>
        <ecNumber evidence="4 14">3.5.4.5</ecNumber>
    </recommendedName>
    <alternativeName>
        <fullName evidence="9 14">Cytidine aminohydrolase</fullName>
    </alternativeName>
</protein>
<evidence type="ECO:0000256" key="7">
    <source>
        <dbReference type="ARBA" id="ARBA00022801"/>
    </source>
</evidence>
<keyword evidence="6 13" id="KW-0479">Metal-binding</keyword>
<feature type="binding site" evidence="13">
    <location>
        <position position="58"/>
    </location>
    <ligand>
        <name>Zn(2+)</name>
        <dbReference type="ChEBI" id="CHEBI:29105"/>
        <note>catalytic</note>
    </ligand>
</feature>
<dbReference type="CDD" id="cd01283">
    <property type="entry name" value="cytidine_deaminase"/>
    <property type="match status" value="1"/>
</dbReference>
<dbReference type="Pfam" id="PF00383">
    <property type="entry name" value="dCMP_cyt_deam_1"/>
    <property type="match status" value="1"/>
</dbReference>
<reference evidence="16 17" key="1">
    <citation type="submission" date="2010-12" db="EMBL/GenBank/DDBJ databases">
        <title>Complete sequence of Ethanoligenens harbinense YUAN-3.</title>
        <authorList>
            <person name="Lucas S."/>
            <person name="Copeland A."/>
            <person name="Lapidus A."/>
            <person name="Cheng J.-F."/>
            <person name="Bruce D."/>
            <person name="Goodwin L."/>
            <person name="Pitluck S."/>
            <person name="Chertkov O."/>
            <person name="Misra M."/>
            <person name="Detter J.C."/>
            <person name="Han C."/>
            <person name="Tapia R."/>
            <person name="Land M."/>
            <person name="Hauser L."/>
            <person name="Jeffries C."/>
            <person name="Kyrpides N."/>
            <person name="Ivanova N."/>
            <person name="Mikhailova N."/>
            <person name="Wang A."/>
            <person name="Mouttaki H."/>
            <person name="He Z."/>
            <person name="Zhou J."/>
            <person name="Hemme C.L."/>
            <person name="Woyke T."/>
        </authorList>
    </citation>
    <scope>NUCLEOTIDE SEQUENCE [LARGE SCALE GENOMIC DNA]</scope>
    <source>
        <strain evidence="17">DSM 18485 / JCM 12961 / CGMCC 1.5033 / YUAN-3</strain>
    </source>
</reference>